<evidence type="ECO:0000313" key="3">
    <source>
        <dbReference type="Proteomes" id="UP000265520"/>
    </source>
</evidence>
<organism evidence="2 3">
    <name type="scientific">Trifolium medium</name>
    <dbReference type="NCBI Taxonomy" id="97028"/>
    <lineage>
        <taxon>Eukaryota</taxon>
        <taxon>Viridiplantae</taxon>
        <taxon>Streptophyta</taxon>
        <taxon>Embryophyta</taxon>
        <taxon>Tracheophyta</taxon>
        <taxon>Spermatophyta</taxon>
        <taxon>Magnoliopsida</taxon>
        <taxon>eudicotyledons</taxon>
        <taxon>Gunneridae</taxon>
        <taxon>Pentapetalae</taxon>
        <taxon>rosids</taxon>
        <taxon>fabids</taxon>
        <taxon>Fabales</taxon>
        <taxon>Fabaceae</taxon>
        <taxon>Papilionoideae</taxon>
        <taxon>50 kb inversion clade</taxon>
        <taxon>NPAAA clade</taxon>
        <taxon>Hologalegina</taxon>
        <taxon>IRL clade</taxon>
        <taxon>Trifolieae</taxon>
        <taxon>Trifolium</taxon>
    </lineage>
</organism>
<reference evidence="2 3" key="1">
    <citation type="journal article" date="2018" name="Front. Plant Sci.">
        <title>Red Clover (Trifolium pratense) and Zigzag Clover (T. medium) - A Picture of Genomic Similarities and Differences.</title>
        <authorList>
            <person name="Dluhosova J."/>
            <person name="Istvanek J."/>
            <person name="Nedelnik J."/>
            <person name="Repkova J."/>
        </authorList>
    </citation>
    <scope>NUCLEOTIDE SEQUENCE [LARGE SCALE GENOMIC DNA]</scope>
    <source>
        <strain evidence="3">cv. 10/8</strain>
        <tissue evidence="2">Leaf</tissue>
    </source>
</reference>
<dbReference type="EMBL" id="LXQA010104933">
    <property type="protein sequence ID" value="MCI17323.1"/>
    <property type="molecule type" value="Genomic_DNA"/>
</dbReference>
<accession>A0A392PYU4</accession>
<keyword evidence="3" id="KW-1185">Reference proteome</keyword>
<feature type="non-terminal residue" evidence="2">
    <location>
        <position position="24"/>
    </location>
</feature>
<protein>
    <submittedName>
        <fullName evidence="2">Uncharacterized protein</fullName>
    </submittedName>
</protein>
<comment type="caution">
    <text evidence="2">The sequence shown here is derived from an EMBL/GenBank/DDBJ whole genome shotgun (WGS) entry which is preliminary data.</text>
</comment>
<feature type="region of interest" description="Disordered" evidence="1">
    <location>
        <begin position="1"/>
        <end position="24"/>
    </location>
</feature>
<name>A0A392PYU4_9FABA</name>
<sequence>MESWRNVELTKEEEDEGFEANGVE</sequence>
<evidence type="ECO:0000313" key="2">
    <source>
        <dbReference type="EMBL" id="MCI17323.1"/>
    </source>
</evidence>
<dbReference type="Proteomes" id="UP000265520">
    <property type="component" value="Unassembled WGS sequence"/>
</dbReference>
<dbReference type="AlphaFoldDB" id="A0A392PYU4"/>
<proteinExistence type="predicted"/>
<evidence type="ECO:0000256" key="1">
    <source>
        <dbReference type="SAM" id="MobiDB-lite"/>
    </source>
</evidence>